<evidence type="ECO:0000313" key="7">
    <source>
        <dbReference type="Proteomes" id="UP000035721"/>
    </source>
</evidence>
<accession>A0A077M0M7</accession>
<dbReference type="OrthoDB" id="9802699at2"/>
<evidence type="ECO:0000256" key="3">
    <source>
        <dbReference type="ARBA" id="ARBA00022723"/>
    </source>
</evidence>
<dbReference type="InterPro" id="IPR013341">
    <property type="entry name" value="Mandelate_racemase_N_dom"/>
</dbReference>
<dbReference type="FunFam" id="3.30.390.10:FF:000009">
    <property type="entry name" value="Hydrophobic dipeptide epimerase"/>
    <property type="match status" value="1"/>
</dbReference>
<organism evidence="6 7">
    <name type="scientific">Nostocoides japonicum T1-X7</name>
    <dbReference type="NCBI Taxonomy" id="1194083"/>
    <lineage>
        <taxon>Bacteria</taxon>
        <taxon>Bacillati</taxon>
        <taxon>Actinomycetota</taxon>
        <taxon>Actinomycetes</taxon>
        <taxon>Micrococcales</taxon>
        <taxon>Intrasporangiaceae</taxon>
        <taxon>Nostocoides</taxon>
    </lineage>
</organism>
<dbReference type="GO" id="GO:0006518">
    <property type="term" value="P:peptide metabolic process"/>
    <property type="evidence" value="ECO:0007669"/>
    <property type="project" value="UniProtKB-ARBA"/>
</dbReference>
<dbReference type="Proteomes" id="UP000035721">
    <property type="component" value="Unassembled WGS sequence"/>
</dbReference>
<comment type="cofactor">
    <cofactor evidence="1">
        <name>Mg(2+)</name>
        <dbReference type="ChEBI" id="CHEBI:18420"/>
    </cofactor>
</comment>
<proteinExistence type="inferred from homology"/>
<dbReference type="InterPro" id="IPR013342">
    <property type="entry name" value="Mandelate_racemase_C"/>
</dbReference>
<dbReference type="Gene3D" id="3.20.20.120">
    <property type="entry name" value="Enolase-like C-terminal domain"/>
    <property type="match status" value="1"/>
</dbReference>
<keyword evidence="3" id="KW-0479">Metal-binding</keyword>
<evidence type="ECO:0000256" key="2">
    <source>
        <dbReference type="ARBA" id="ARBA00008031"/>
    </source>
</evidence>
<gene>
    <name evidence="6" type="ORF">BN12_610005</name>
</gene>
<dbReference type="SFLD" id="SFLDS00001">
    <property type="entry name" value="Enolase"/>
    <property type="match status" value="1"/>
</dbReference>
<keyword evidence="7" id="KW-1185">Reference proteome</keyword>
<reference evidence="6 7" key="1">
    <citation type="journal article" date="2013" name="ISME J.">
        <title>A metabolic model for members of the genus Tetrasphaera involved in enhanced biological phosphorus removal.</title>
        <authorList>
            <person name="Kristiansen R."/>
            <person name="Nguyen H.T.T."/>
            <person name="Saunders A.M."/>
            <person name="Nielsen J.L."/>
            <person name="Wimmer R."/>
            <person name="Le V.Q."/>
            <person name="McIlroy S.J."/>
            <person name="Petrovski S."/>
            <person name="Seviour R.J."/>
            <person name="Calteau A."/>
            <person name="Nielsen K.L."/>
            <person name="Nielsen P.H."/>
        </authorList>
    </citation>
    <scope>NUCLEOTIDE SEQUENCE [LARGE SCALE GENOMIC DNA]</scope>
    <source>
        <strain evidence="6 7">T1-X7</strain>
    </source>
</reference>
<dbReference type="SFLD" id="SFLDG00180">
    <property type="entry name" value="muconate_cycloisomerase"/>
    <property type="match status" value="1"/>
</dbReference>
<comment type="similarity">
    <text evidence="2">Belongs to the mandelate racemase/muconate lactonizing enzyme family.</text>
</comment>
<evidence type="ECO:0000259" key="5">
    <source>
        <dbReference type="SMART" id="SM00922"/>
    </source>
</evidence>
<evidence type="ECO:0000313" key="6">
    <source>
        <dbReference type="EMBL" id="CCH79863.1"/>
    </source>
</evidence>
<dbReference type="STRING" id="1194083.BN12_610005"/>
<dbReference type="InterPro" id="IPR029065">
    <property type="entry name" value="Enolase_C-like"/>
</dbReference>
<dbReference type="SUPFAM" id="SSF54826">
    <property type="entry name" value="Enolase N-terminal domain-like"/>
    <property type="match status" value="1"/>
</dbReference>
<evidence type="ECO:0000256" key="4">
    <source>
        <dbReference type="ARBA" id="ARBA00022842"/>
    </source>
</evidence>
<dbReference type="InterPro" id="IPR034622">
    <property type="entry name" value="4R-hPro_betaine_2-epimerase"/>
</dbReference>
<dbReference type="PANTHER" id="PTHR48080">
    <property type="entry name" value="D-GALACTONATE DEHYDRATASE-RELATED"/>
    <property type="match status" value="1"/>
</dbReference>
<dbReference type="InterPro" id="IPR029017">
    <property type="entry name" value="Enolase-like_N"/>
</dbReference>
<name>A0A077M0M7_9MICO</name>
<dbReference type="Pfam" id="PF02746">
    <property type="entry name" value="MR_MLE_N"/>
    <property type="match status" value="1"/>
</dbReference>
<dbReference type="AlphaFoldDB" id="A0A077M0M7"/>
<dbReference type="SMART" id="SM00922">
    <property type="entry name" value="MR_MLE"/>
    <property type="match status" value="1"/>
</dbReference>
<keyword evidence="4" id="KW-0460">Magnesium</keyword>
<dbReference type="RefSeq" id="WP_048551816.1">
    <property type="nucleotide sequence ID" value="NZ_HF570958.1"/>
</dbReference>
<dbReference type="InterPro" id="IPR036849">
    <property type="entry name" value="Enolase-like_C_sf"/>
</dbReference>
<comment type="caution">
    <text evidence="6">The sequence shown here is derived from an EMBL/GenBank/DDBJ whole genome shotgun (WGS) entry which is preliminary data.</text>
</comment>
<feature type="domain" description="Mandelate racemase/muconate lactonizing enzyme C-terminal" evidence="5">
    <location>
        <begin position="143"/>
        <end position="236"/>
    </location>
</feature>
<dbReference type="GO" id="GO:0000287">
    <property type="term" value="F:magnesium ion binding"/>
    <property type="evidence" value="ECO:0007669"/>
    <property type="project" value="UniProtKB-ARBA"/>
</dbReference>
<dbReference type="Gene3D" id="3.30.390.10">
    <property type="entry name" value="Enolase-like, N-terminal domain"/>
    <property type="match status" value="1"/>
</dbReference>
<protein>
    <recommendedName>
        <fullName evidence="5">Mandelate racemase/muconate lactonizing enzyme C-terminal domain-containing protein</fullName>
    </recommendedName>
</protein>
<dbReference type="EMBL" id="CAJB01000394">
    <property type="protein sequence ID" value="CCH79863.1"/>
    <property type="molecule type" value="Genomic_DNA"/>
</dbReference>
<evidence type="ECO:0000256" key="1">
    <source>
        <dbReference type="ARBA" id="ARBA00001946"/>
    </source>
</evidence>
<sequence>MRIREIHIYQVDLPVGGKPYRMSAGTYASLDSTVVEVVSDGGVSGWGETCPVGPTYQPEHARGARAALEEMAPHLVGHTVTGPLAVRHAMEDLLNGHNYAKAALDIAVHDLVGKTYGIRVCDLLGGAVTDRVDSYYALTVDDPDEVAREAVERIGEGYPRLQIKVGGRPVELDIETIRKVWEATGCTRLAVDANRALTTRDTLRIGRECADIPLILEQPCATMEEIAAIRGQLHHPVYLDECTESLSSVIRAISLGVCDGFGLKVTRFGGLGAMAAVRDVCASRSMPHTCDDTWGGDILAAACVHIGATVQSRLLDGVWIAGSHMDVHYDSTHPVRVDGGRIEVPTGPGLGVVPDEGVLGEPVASFG</sequence>
<dbReference type="InterPro" id="IPR034593">
    <property type="entry name" value="DgoD-like"/>
</dbReference>
<dbReference type="SFLD" id="SFLDF00556">
    <property type="entry name" value="4R-hydroxyproline_betaine_2-ep"/>
    <property type="match status" value="1"/>
</dbReference>
<dbReference type="Pfam" id="PF13378">
    <property type="entry name" value="MR_MLE_C"/>
    <property type="match status" value="1"/>
</dbReference>
<dbReference type="GO" id="GO:0006579">
    <property type="term" value="P:amino-acid betaine catabolic process"/>
    <property type="evidence" value="ECO:0007669"/>
    <property type="project" value="InterPro"/>
</dbReference>
<dbReference type="GO" id="GO:0016855">
    <property type="term" value="F:racemase and epimerase activity, acting on amino acids and derivatives"/>
    <property type="evidence" value="ECO:0007669"/>
    <property type="project" value="InterPro"/>
</dbReference>
<dbReference type="SUPFAM" id="SSF51604">
    <property type="entry name" value="Enolase C-terminal domain-like"/>
    <property type="match status" value="1"/>
</dbReference>